<evidence type="ECO:0000313" key="5">
    <source>
        <dbReference type="Proteomes" id="UP000051790"/>
    </source>
</evidence>
<name>A0A0R1RF58_9LACO</name>
<dbReference type="Gene3D" id="1.10.357.10">
    <property type="entry name" value="Tetracycline Repressor, domain 2"/>
    <property type="match status" value="1"/>
</dbReference>
<organism evidence="4 5">
    <name type="scientific">Lacticaseibacillus manihotivorans DSM 13343 = JCM 12514</name>
    <dbReference type="NCBI Taxonomy" id="1423769"/>
    <lineage>
        <taxon>Bacteria</taxon>
        <taxon>Bacillati</taxon>
        <taxon>Bacillota</taxon>
        <taxon>Bacilli</taxon>
        <taxon>Lactobacillales</taxon>
        <taxon>Lactobacillaceae</taxon>
        <taxon>Lacticaseibacillus</taxon>
    </lineage>
</organism>
<reference evidence="4 5" key="1">
    <citation type="journal article" date="2015" name="Genome Announc.">
        <title>Expanding the biotechnology potential of lactobacilli through comparative genomics of 213 strains and associated genera.</title>
        <authorList>
            <person name="Sun Z."/>
            <person name="Harris H.M."/>
            <person name="McCann A."/>
            <person name="Guo C."/>
            <person name="Argimon S."/>
            <person name="Zhang W."/>
            <person name="Yang X."/>
            <person name="Jeffery I.B."/>
            <person name="Cooney J.C."/>
            <person name="Kagawa T.F."/>
            <person name="Liu W."/>
            <person name="Song Y."/>
            <person name="Salvetti E."/>
            <person name="Wrobel A."/>
            <person name="Rasinkangas P."/>
            <person name="Parkhill J."/>
            <person name="Rea M.C."/>
            <person name="O'Sullivan O."/>
            <person name="Ritari J."/>
            <person name="Douillard F.P."/>
            <person name="Paul Ross R."/>
            <person name="Yang R."/>
            <person name="Briner A.E."/>
            <person name="Felis G.E."/>
            <person name="de Vos W.M."/>
            <person name="Barrangou R."/>
            <person name="Klaenhammer T.R."/>
            <person name="Caufield P.W."/>
            <person name="Cui Y."/>
            <person name="Zhang H."/>
            <person name="O'Toole P.W."/>
        </authorList>
    </citation>
    <scope>NUCLEOTIDE SEQUENCE [LARGE SCALE GENOMIC DNA]</scope>
    <source>
        <strain evidence="4 5">DSM 13343</strain>
    </source>
</reference>
<dbReference type="PROSITE" id="PS01081">
    <property type="entry name" value="HTH_TETR_1"/>
    <property type="match status" value="1"/>
</dbReference>
<accession>A0A0R1RF58</accession>
<sequence length="216" mass="24230">MSVNTISTLFTATLQNSELSEKQQAVLTACLELFSEKGFENTSTADIAKRARVAEGTVYKHFRTKEEILTAILKPMTDTVVPEVAAEFVDQIKPDQFDHLEALLRFVVADRLQFALDNRAIIRVFAQQAFVRQDLLQNVLTTLHSQFSHGFLPALHQFQARGEMVNWEDTRIFRLIGSTVLGYALPVVMMPAGAATFDFEKSTDEIVETLLKAFSA</sequence>
<dbReference type="AlphaFoldDB" id="A0A0R1RF58"/>
<keyword evidence="1 2" id="KW-0238">DNA-binding</keyword>
<dbReference type="SUPFAM" id="SSF46689">
    <property type="entry name" value="Homeodomain-like"/>
    <property type="match status" value="1"/>
</dbReference>
<proteinExistence type="predicted"/>
<dbReference type="Proteomes" id="UP000051790">
    <property type="component" value="Unassembled WGS sequence"/>
</dbReference>
<dbReference type="InterPro" id="IPR001647">
    <property type="entry name" value="HTH_TetR"/>
</dbReference>
<dbReference type="SUPFAM" id="SSF48498">
    <property type="entry name" value="Tetracyclin repressor-like, C-terminal domain"/>
    <property type="match status" value="1"/>
</dbReference>
<evidence type="ECO:0000256" key="1">
    <source>
        <dbReference type="ARBA" id="ARBA00023125"/>
    </source>
</evidence>
<dbReference type="PATRIC" id="fig|1423769.4.peg.2805"/>
<dbReference type="GO" id="GO:0003677">
    <property type="term" value="F:DNA binding"/>
    <property type="evidence" value="ECO:0007669"/>
    <property type="project" value="UniProtKB-UniRule"/>
</dbReference>
<keyword evidence="5" id="KW-1185">Reference proteome</keyword>
<protein>
    <recommendedName>
        <fullName evidence="3">HTH tetR-type domain-containing protein</fullName>
    </recommendedName>
</protein>
<dbReference type="PANTHER" id="PTHR43479:SF11">
    <property type="entry name" value="ACREF_ENVCD OPERON REPRESSOR-RELATED"/>
    <property type="match status" value="1"/>
</dbReference>
<evidence type="ECO:0000259" key="3">
    <source>
        <dbReference type="PROSITE" id="PS50977"/>
    </source>
</evidence>
<evidence type="ECO:0000256" key="2">
    <source>
        <dbReference type="PROSITE-ProRule" id="PRU00335"/>
    </source>
</evidence>
<dbReference type="InterPro" id="IPR050624">
    <property type="entry name" value="HTH-type_Tx_Regulator"/>
</dbReference>
<dbReference type="RefSeq" id="WP_054717147.1">
    <property type="nucleotide sequence ID" value="NZ_AZEU01000043.1"/>
</dbReference>
<feature type="DNA-binding region" description="H-T-H motif" evidence="2">
    <location>
        <begin position="43"/>
        <end position="62"/>
    </location>
</feature>
<gene>
    <name evidence="4" type="ORF">FD01_GL002599</name>
</gene>
<dbReference type="PROSITE" id="PS50977">
    <property type="entry name" value="HTH_TETR_2"/>
    <property type="match status" value="1"/>
</dbReference>
<dbReference type="InterPro" id="IPR023772">
    <property type="entry name" value="DNA-bd_HTH_TetR-type_CS"/>
</dbReference>
<dbReference type="InterPro" id="IPR036271">
    <property type="entry name" value="Tet_transcr_reg_TetR-rel_C_sf"/>
</dbReference>
<dbReference type="EMBL" id="AZEU01000043">
    <property type="protein sequence ID" value="KRL52211.1"/>
    <property type="molecule type" value="Genomic_DNA"/>
</dbReference>
<dbReference type="PANTHER" id="PTHR43479">
    <property type="entry name" value="ACREF/ENVCD OPERON REPRESSOR-RELATED"/>
    <property type="match status" value="1"/>
</dbReference>
<dbReference type="OrthoDB" id="9780824at2"/>
<feature type="domain" description="HTH tetR-type" evidence="3">
    <location>
        <begin position="20"/>
        <end position="80"/>
    </location>
</feature>
<comment type="caution">
    <text evidence="4">The sequence shown here is derived from an EMBL/GenBank/DDBJ whole genome shotgun (WGS) entry which is preliminary data.</text>
</comment>
<dbReference type="Pfam" id="PF00440">
    <property type="entry name" value="TetR_N"/>
    <property type="match status" value="1"/>
</dbReference>
<dbReference type="InterPro" id="IPR009057">
    <property type="entry name" value="Homeodomain-like_sf"/>
</dbReference>
<evidence type="ECO:0000313" key="4">
    <source>
        <dbReference type="EMBL" id="KRL52211.1"/>
    </source>
</evidence>
<dbReference type="PRINTS" id="PR00455">
    <property type="entry name" value="HTHTETR"/>
</dbReference>